<evidence type="ECO:0000256" key="13">
    <source>
        <dbReference type="SAM" id="MobiDB-lite"/>
    </source>
</evidence>
<dbReference type="EC" id="2.7.12.1" evidence="2"/>
<comment type="catalytic activity">
    <reaction evidence="10">
        <text>L-tyrosyl-[protein] + ATP = O-phospho-L-tyrosyl-[protein] + ADP + H(+)</text>
        <dbReference type="Rhea" id="RHEA:10596"/>
        <dbReference type="Rhea" id="RHEA-COMP:10136"/>
        <dbReference type="Rhea" id="RHEA-COMP:20101"/>
        <dbReference type="ChEBI" id="CHEBI:15378"/>
        <dbReference type="ChEBI" id="CHEBI:30616"/>
        <dbReference type="ChEBI" id="CHEBI:46858"/>
        <dbReference type="ChEBI" id="CHEBI:61978"/>
        <dbReference type="ChEBI" id="CHEBI:456216"/>
        <dbReference type="EC" id="2.7.12.1"/>
    </reaction>
</comment>
<evidence type="ECO:0000256" key="4">
    <source>
        <dbReference type="ARBA" id="ARBA00022679"/>
    </source>
</evidence>
<keyword evidence="7 11" id="KW-0067">ATP-binding</keyword>
<evidence type="ECO:0000256" key="3">
    <source>
        <dbReference type="ARBA" id="ARBA00022527"/>
    </source>
</evidence>
<dbReference type="InterPro" id="IPR000719">
    <property type="entry name" value="Prot_kinase_dom"/>
</dbReference>
<dbReference type="Gene3D" id="1.10.510.10">
    <property type="entry name" value="Transferase(Phosphotransferase) domain 1"/>
    <property type="match status" value="1"/>
</dbReference>
<evidence type="ECO:0000313" key="15">
    <source>
        <dbReference type="EMBL" id="OMJ78129.1"/>
    </source>
</evidence>
<dbReference type="EMBL" id="MPUH01000538">
    <property type="protein sequence ID" value="OMJ78129.1"/>
    <property type="molecule type" value="Genomic_DNA"/>
</dbReference>
<dbReference type="InterPro" id="IPR011009">
    <property type="entry name" value="Kinase-like_dom_sf"/>
</dbReference>
<dbReference type="SUPFAM" id="SSF56112">
    <property type="entry name" value="Protein kinase-like (PK-like)"/>
    <property type="match status" value="1"/>
</dbReference>
<evidence type="ECO:0000256" key="7">
    <source>
        <dbReference type="ARBA" id="ARBA00022840"/>
    </source>
</evidence>
<feature type="region of interest" description="Disordered" evidence="13">
    <location>
        <begin position="1"/>
        <end position="25"/>
    </location>
</feature>
<comment type="caution">
    <text evidence="15">The sequence shown here is derived from an EMBL/GenBank/DDBJ whole genome shotgun (WGS) entry which is preliminary data.</text>
</comment>
<evidence type="ECO:0000313" key="16">
    <source>
        <dbReference type="Proteomes" id="UP000187209"/>
    </source>
</evidence>
<dbReference type="OrthoDB" id="9332038at2759"/>
<keyword evidence="6" id="KW-0418">Kinase</keyword>
<evidence type="ECO:0000256" key="5">
    <source>
        <dbReference type="ARBA" id="ARBA00022741"/>
    </source>
</evidence>
<dbReference type="GO" id="GO:0005856">
    <property type="term" value="C:cytoskeleton"/>
    <property type="evidence" value="ECO:0007669"/>
    <property type="project" value="TreeGrafter"/>
</dbReference>
<keyword evidence="4" id="KW-0808">Transferase</keyword>
<keyword evidence="16" id="KW-1185">Reference proteome</keyword>
<organism evidence="15 16">
    <name type="scientific">Stentor coeruleus</name>
    <dbReference type="NCBI Taxonomy" id="5963"/>
    <lineage>
        <taxon>Eukaryota</taxon>
        <taxon>Sar</taxon>
        <taxon>Alveolata</taxon>
        <taxon>Ciliophora</taxon>
        <taxon>Postciliodesmatophora</taxon>
        <taxon>Heterotrichea</taxon>
        <taxon>Heterotrichida</taxon>
        <taxon>Stentoridae</taxon>
        <taxon>Stentor</taxon>
    </lineage>
</organism>
<dbReference type="GO" id="GO:0005524">
    <property type="term" value="F:ATP binding"/>
    <property type="evidence" value="ECO:0007669"/>
    <property type="project" value="UniProtKB-UniRule"/>
</dbReference>
<comment type="similarity">
    <text evidence="1">Belongs to the protein kinase superfamily. CMGC Ser/Thr protein kinase family. MNB/DYRK subfamily.</text>
</comment>
<gene>
    <name evidence="15" type="ORF">SteCoe_22148</name>
</gene>
<dbReference type="Pfam" id="PF00069">
    <property type="entry name" value="Pkinase"/>
    <property type="match status" value="1"/>
</dbReference>
<evidence type="ECO:0000256" key="12">
    <source>
        <dbReference type="RuleBase" id="RU000304"/>
    </source>
</evidence>
<dbReference type="AlphaFoldDB" id="A0A1R2BMT0"/>
<evidence type="ECO:0000256" key="1">
    <source>
        <dbReference type="ARBA" id="ARBA00008867"/>
    </source>
</evidence>
<dbReference type="PROSITE" id="PS00108">
    <property type="entry name" value="PROTEIN_KINASE_ST"/>
    <property type="match status" value="1"/>
</dbReference>
<keyword evidence="3 12" id="KW-0723">Serine/threonine-protein kinase</keyword>
<feature type="domain" description="Protein kinase" evidence="14">
    <location>
        <begin position="159"/>
        <end position="451"/>
    </location>
</feature>
<evidence type="ECO:0000256" key="10">
    <source>
        <dbReference type="ARBA" id="ARBA00051680"/>
    </source>
</evidence>
<dbReference type="GO" id="GO:0004712">
    <property type="term" value="F:protein serine/threonine/tyrosine kinase activity"/>
    <property type="evidence" value="ECO:0007669"/>
    <property type="project" value="UniProtKB-EC"/>
</dbReference>
<dbReference type="InterPro" id="IPR017441">
    <property type="entry name" value="Protein_kinase_ATP_BS"/>
</dbReference>
<dbReference type="FunFam" id="1.10.510.10:FF:000624">
    <property type="entry name" value="Mitogen-activated protein kinase"/>
    <property type="match status" value="1"/>
</dbReference>
<comment type="catalytic activity">
    <reaction evidence="9">
        <text>L-threonyl-[protein] + ATP = O-phospho-L-threonyl-[protein] + ADP + H(+)</text>
        <dbReference type="Rhea" id="RHEA:46608"/>
        <dbReference type="Rhea" id="RHEA-COMP:11060"/>
        <dbReference type="Rhea" id="RHEA-COMP:11605"/>
        <dbReference type="ChEBI" id="CHEBI:15378"/>
        <dbReference type="ChEBI" id="CHEBI:30013"/>
        <dbReference type="ChEBI" id="CHEBI:30616"/>
        <dbReference type="ChEBI" id="CHEBI:61977"/>
        <dbReference type="ChEBI" id="CHEBI:456216"/>
        <dbReference type="EC" id="2.7.12.1"/>
    </reaction>
</comment>
<dbReference type="PANTHER" id="PTHR24058">
    <property type="entry name" value="DUAL SPECIFICITY PROTEIN KINASE"/>
    <property type="match status" value="1"/>
</dbReference>
<dbReference type="Gene3D" id="3.30.200.20">
    <property type="entry name" value="Phosphorylase Kinase, domain 1"/>
    <property type="match status" value="1"/>
</dbReference>
<keyword evidence="5 11" id="KW-0547">Nucleotide-binding</keyword>
<dbReference type="PANTHER" id="PTHR24058:SF22">
    <property type="entry name" value="DUAL SPECIFICITY TYROSINE-PHOSPHORYLATION-REGULATED KINASE 4"/>
    <property type="match status" value="1"/>
</dbReference>
<evidence type="ECO:0000259" key="14">
    <source>
        <dbReference type="PROSITE" id="PS50011"/>
    </source>
</evidence>
<dbReference type="InterPro" id="IPR042521">
    <property type="entry name" value="DYRK"/>
</dbReference>
<name>A0A1R2BMT0_9CILI</name>
<dbReference type="GO" id="GO:0004674">
    <property type="term" value="F:protein serine/threonine kinase activity"/>
    <property type="evidence" value="ECO:0007669"/>
    <property type="project" value="UniProtKB-KW"/>
</dbReference>
<comment type="catalytic activity">
    <reaction evidence="8">
        <text>L-seryl-[protein] + ATP = O-phospho-L-seryl-[protein] + ADP + H(+)</text>
        <dbReference type="Rhea" id="RHEA:17989"/>
        <dbReference type="Rhea" id="RHEA-COMP:9863"/>
        <dbReference type="Rhea" id="RHEA-COMP:11604"/>
        <dbReference type="ChEBI" id="CHEBI:15378"/>
        <dbReference type="ChEBI" id="CHEBI:29999"/>
        <dbReference type="ChEBI" id="CHEBI:30616"/>
        <dbReference type="ChEBI" id="CHEBI:83421"/>
        <dbReference type="ChEBI" id="CHEBI:456216"/>
        <dbReference type="EC" id="2.7.12.1"/>
    </reaction>
</comment>
<dbReference type="SMART" id="SM00220">
    <property type="entry name" value="S_TKc"/>
    <property type="match status" value="1"/>
</dbReference>
<evidence type="ECO:0000256" key="11">
    <source>
        <dbReference type="PROSITE-ProRule" id="PRU10141"/>
    </source>
</evidence>
<accession>A0A1R2BMT0</accession>
<feature type="compositionally biased region" description="Low complexity" evidence="13">
    <location>
        <begin position="1"/>
        <end position="16"/>
    </location>
</feature>
<protein>
    <recommendedName>
        <fullName evidence="2">dual-specificity kinase</fullName>
        <ecNumber evidence="2">2.7.12.1</ecNumber>
    </recommendedName>
</protein>
<dbReference type="GO" id="GO:0005737">
    <property type="term" value="C:cytoplasm"/>
    <property type="evidence" value="ECO:0007669"/>
    <property type="project" value="TreeGrafter"/>
</dbReference>
<evidence type="ECO:0000256" key="2">
    <source>
        <dbReference type="ARBA" id="ARBA00013203"/>
    </source>
</evidence>
<dbReference type="PROSITE" id="PS50011">
    <property type="entry name" value="PROTEIN_KINASE_DOM"/>
    <property type="match status" value="1"/>
</dbReference>
<sequence>MQSLSKKSPSLSLSTSQRVIKKSQSEKKYQNYFKPKPALKLSLVSLVSPKSSLLSVPNSLSSNSINLASGTKLDLATQKSSPSFYTTHKIKLAEKNQYSDFIHELTDFEKEEIKSYTEIYYVGKKSNKIIPDITGKNMNFDSDGGNYRLVKGDHLAYRFEILSFIGKGSFGVVCECFDHKNKEKVAAKILKNKKSFHRQGTVEINILKALKENDHSNTQNVVKIKVYFIFRNHICLITELLHISVYDYLRFNKFQGLKIKDIKAYTEQILHGLNYLESLMIIHCDLKPENLLLTSSVANTIKIIDFGSACYQYERVYTYIQSRYYRAPEIILGVSYTCAIDMWSLGCIIAELFTGKVLLNGTSETEQLMLMIELLGLPPETLLEKSKKKKHFYDKDGEFRYTLFSDSRPLKPKSRVIEWAQTEIWDFVIKCLTWDPENRLTPSQGLVHPWLKPRKPSMNKSRIEIKHKLSKVK</sequence>
<proteinExistence type="inferred from homology"/>
<evidence type="ECO:0000256" key="8">
    <source>
        <dbReference type="ARBA" id="ARBA00049003"/>
    </source>
</evidence>
<dbReference type="Gene3D" id="3.30.10.30">
    <property type="entry name" value="DYRK"/>
    <property type="match status" value="1"/>
</dbReference>
<evidence type="ECO:0000256" key="6">
    <source>
        <dbReference type="ARBA" id="ARBA00022777"/>
    </source>
</evidence>
<reference evidence="15 16" key="1">
    <citation type="submission" date="2016-11" db="EMBL/GenBank/DDBJ databases">
        <title>The macronuclear genome of Stentor coeruleus: a giant cell with tiny introns.</title>
        <authorList>
            <person name="Slabodnick M."/>
            <person name="Ruby J.G."/>
            <person name="Reiff S.B."/>
            <person name="Swart E.C."/>
            <person name="Gosai S."/>
            <person name="Prabakaran S."/>
            <person name="Witkowska E."/>
            <person name="Larue G.E."/>
            <person name="Fisher S."/>
            <person name="Freeman R.M."/>
            <person name="Gunawardena J."/>
            <person name="Chu W."/>
            <person name="Stover N.A."/>
            <person name="Gregory B.D."/>
            <person name="Nowacki M."/>
            <person name="Derisi J."/>
            <person name="Roy S.W."/>
            <person name="Marshall W.F."/>
            <person name="Sood P."/>
        </authorList>
    </citation>
    <scope>NUCLEOTIDE SEQUENCE [LARGE SCALE GENOMIC DNA]</scope>
    <source>
        <strain evidence="15">WM001</strain>
    </source>
</reference>
<dbReference type="InterPro" id="IPR008271">
    <property type="entry name" value="Ser/Thr_kinase_AS"/>
</dbReference>
<evidence type="ECO:0000256" key="9">
    <source>
        <dbReference type="ARBA" id="ARBA00049308"/>
    </source>
</evidence>
<dbReference type="Proteomes" id="UP000187209">
    <property type="component" value="Unassembled WGS sequence"/>
</dbReference>
<dbReference type="InterPro" id="IPR050494">
    <property type="entry name" value="Ser_Thr_dual-spec_kinase"/>
</dbReference>
<feature type="binding site" evidence="11">
    <location>
        <position position="188"/>
    </location>
    <ligand>
        <name>ATP</name>
        <dbReference type="ChEBI" id="CHEBI:30616"/>
    </ligand>
</feature>
<dbReference type="PROSITE" id="PS00107">
    <property type="entry name" value="PROTEIN_KINASE_ATP"/>
    <property type="match status" value="1"/>
</dbReference>